<dbReference type="OrthoDB" id="429467at2759"/>
<dbReference type="EMBL" id="CAJFCJ010000006">
    <property type="protein sequence ID" value="CAD5115833.1"/>
    <property type="molecule type" value="Genomic_DNA"/>
</dbReference>
<reference evidence="4 5" key="1">
    <citation type="submission" date="2020-08" db="EMBL/GenBank/DDBJ databases">
        <authorList>
            <person name="Hejnol A."/>
        </authorList>
    </citation>
    <scope>NUCLEOTIDE SEQUENCE [LARGE SCALE GENOMIC DNA]</scope>
</reference>
<feature type="domain" description="EF-hand" evidence="3">
    <location>
        <begin position="26"/>
        <end position="61"/>
    </location>
</feature>
<dbReference type="SUPFAM" id="SSF47473">
    <property type="entry name" value="EF-hand"/>
    <property type="match status" value="1"/>
</dbReference>
<dbReference type="PANTHER" id="PTHR23049">
    <property type="entry name" value="MYOSIN REGULATORY LIGHT CHAIN 2"/>
    <property type="match status" value="1"/>
</dbReference>
<dbReference type="InterPro" id="IPR050403">
    <property type="entry name" value="Myosin_RLC"/>
</dbReference>
<keyword evidence="2" id="KW-0514">Muscle protein</keyword>
<dbReference type="AlphaFoldDB" id="A0A7I8VHZ8"/>
<dbReference type="InterPro" id="IPR002048">
    <property type="entry name" value="EF_hand_dom"/>
</dbReference>
<dbReference type="InterPro" id="IPR011992">
    <property type="entry name" value="EF-hand-dom_pair"/>
</dbReference>
<dbReference type="GO" id="GO:0005509">
    <property type="term" value="F:calcium ion binding"/>
    <property type="evidence" value="ECO:0007669"/>
    <property type="project" value="InterPro"/>
</dbReference>
<gene>
    <name evidence="4" type="ORF">DGYR_LOCUS4527</name>
</gene>
<evidence type="ECO:0000256" key="1">
    <source>
        <dbReference type="ARBA" id="ARBA00022737"/>
    </source>
</evidence>
<evidence type="ECO:0000313" key="4">
    <source>
        <dbReference type="EMBL" id="CAD5115833.1"/>
    </source>
</evidence>
<evidence type="ECO:0000259" key="3">
    <source>
        <dbReference type="PROSITE" id="PS50222"/>
    </source>
</evidence>
<feature type="domain" description="EF-hand" evidence="3">
    <location>
        <begin position="97"/>
        <end position="132"/>
    </location>
</feature>
<proteinExistence type="predicted"/>
<protein>
    <submittedName>
        <fullName evidence="4">DgyrCDS4771</fullName>
    </submittedName>
</protein>
<comment type="caution">
    <text evidence="4">The sequence shown here is derived from an EMBL/GenBank/DDBJ whole genome shotgun (WGS) entry which is preliminary data.</text>
</comment>
<sequence length="172" mass="20059">MSKYKKKHEDRPRRATSNIFAMLSERQRNDLMDAFKLIDHHKDDVIDELDLEFMLKSIGKSDAKEVAAEMMKEVPGGGPINRIVFLTLFGERLKDVDPEEVILNAFQCLDEDNTGEISTERLHQLMTTQGDRWKNENVEELFSKAPIQSQQFQYKKFVQELKYGKKESDDET</sequence>
<organism evidence="4 5">
    <name type="scientific">Dimorphilus gyrociliatus</name>
    <dbReference type="NCBI Taxonomy" id="2664684"/>
    <lineage>
        <taxon>Eukaryota</taxon>
        <taxon>Metazoa</taxon>
        <taxon>Spiralia</taxon>
        <taxon>Lophotrochozoa</taxon>
        <taxon>Annelida</taxon>
        <taxon>Polychaeta</taxon>
        <taxon>Polychaeta incertae sedis</taxon>
        <taxon>Dinophilidae</taxon>
        <taxon>Dimorphilus</taxon>
    </lineage>
</organism>
<dbReference type="Gene3D" id="1.10.238.10">
    <property type="entry name" value="EF-hand"/>
    <property type="match status" value="2"/>
</dbReference>
<keyword evidence="5" id="KW-1185">Reference proteome</keyword>
<dbReference type="PROSITE" id="PS50222">
    <property type="entry name" value="EF_HAND_2"/>
    <property type="match status" value="2"/>
</dbReference>
<evidence type="ECO:0000256" key="2">
    <source>
        <dbReference type="ARBA" id="ARBA00023179"/>
    </source>
</evidence>
<keyword evidence="1" id="KW-0677">Repeat</keyword>
<dbReference type="Proteomes" id="UP000549394">
    <property type="component" value="Unassembled WGS sequence"/>
</dbReference>
<dbReference type="FunFam" id="1.10.238.10:FF:000001">
    <property type="entry name" value="Calmodulin 1"/>
    <property type="match status" value="1"/>
</dbReference>
<evidence type="ECO:0000313" key="5">
    <source>
        <dbReference type="Proteomes" id="UP000549394"/>
    </source>
</evidence>
<accession>A0A7I8VHZ8</accession>
<name>A0A7I8VHZ8_9ANNE</name>